<evidence type="ECO:0000256" key="1">
    <source>
        <dbReference type="SAM" id="MobiDB-lite"/>
    </source>
</evidence>
<dbReference type="AlphaFoldDB" id="A0AAU9VV22"/>
<evidence type="ECO:0000313" key="2">
    <source>
        <dbReference type="EMBL" id="CAH3035311.1"/>
    </source>
</evidence>
<name>A0AAU9VV22_9CNID</name>
<keyword evidence="3" id="KW-1185">Reference proteome</keyword>
<proteinExistence type="predicted"/>
<protein>
    <submittedName>
        <fullName evidence="2">Uncharacterized protein</fullName>
    </submittedName>
</protein>
<dbReference type="Proteomes" id="UP001159428">
    <property type="component" value="Unassembled WGS sequence"/>
</dbReference>
<comment type="caution">
    <text evidence="2">The sequence shown here is derived from an EMBL/GenBank/DDBJ whole genome shotgun (WGS) entry which is preliminary data.</text>
</comment>
<feature type="region of interest" description="Disordered" evidence="1">
    <location>
        <begin position="58"/>
        <end position="145"/>
    </location>
</feature>
<feature type="compositionally biased region" description="Low complexity" evidence="1">
    <location>
        <begin position="66"/>
        <end position="79"/>
    </location>
</feature>
<sequence>MVKREFGMIPGGLSLKYRKYMAITSAALLTAKNVEVPLVNDKEIDKLTNYISTSKMNDKELKTEEAPASLLPGPAGASLQSGFIQVTSTDKNKMKPNKDPEHVAAGKKLAEHNGRVREEKEKKGGSKDPSPKVARLQPQPEPSSSFSLTQILLVASVILSLAGL</sequence>
<feature type="compositionally biased region" description="Polar residues" evidence="1">
    <location>
        <begin position="80"/>
        <end position="89"/>
    </location>
</feature>
<gene>
    <name evidence="2" type="ORF">PMEA_00017208</name>
</gene>
<evidence type="ECO:0000313" key="3">
    <source>
        <dbReference type="Proteomes" id="UP001159428"/>
    </source>
</evidence>
<accession>A0AAU9VV22</accession>
<feature type="compositionally biased region" description="Basic and acidic residues" evidence="1">
    <location>
        <begin position="90"/>
        <end position="130"/>
    </location>
</feature>
<dbReference type="EMBL" id="CALNXJ010000003">
    <property type="protein sequence ID" value="CAH3035311.1"/>
    <property type="molecule type" value="Genomic_DNA"/>
</dbReference>
<reference evidence="2 3" key="1">
    <citation type="submission" date="2022-05" db="EMBL/GenBank/DDBJ databases">
        <authorList>
            <consortium name="Genoscope - CEA"/>
            <person name="William W."/>
        </authorList>
    </citation>
    <scope>NUCLEOTIDE SEQUENCE [LARGE SCALE GENOMIC DNA]</scope>
</reference>
<organism evidence="2 3">
    <name type="scientific">Pocillopora meandrina</name>
    <dbReference type="NCBI Taxonomy" id="46732"/>
    <lineage>
        <taxon>Eukaryota</taxon>
        <taxon>Metazoa</taxon>
        <taxon>Cnidaria</taxon>
        <taxon>Anthozoa</taxon>
        <taxon>Hexacorallia</taxon>
        <taxon>Scleractinia</taxon>
        <taxon>Astrocoeniina</taxon>
        <taxon>Pocilloporidae</taxon>
        <taxon>Pocillopora</taxon>
    </lineage>
</organism>